<evidence type="ECO:0000313" key="2">
    <source>
        <dbReference type="Proteomes" id="UP000483820"/>
    </source>
</evidence>
<dbReference type="RefSeq" id="XP_053578755.1">
    <property type="nucleotide sequence ID" value="XM_053735189.1"/>
</dbReference>
<dbReference type="CTD" id="9808016"/>
<evidence type="ECO:0000313" key="1">
    <source>
        <dbReference type="EMBL" id="KAF1746570.1"/>
    </source>
</evidence>
<dbReference type="Proteomes" id="UP000483820">
    <property type="component" value="Chromosome X"/>
</dbReference>
<organism evidence="1 2">
    <name type="scientific">Caenorhabditis remanei</name>
    <name type="common">Caenorhabditis vulgaris</name>
    <dbReference type="NCBI Taxonomy" id="31234"/>
    <lineage>
        <taxon>Eukaryota</taxon>
        <taxon>Metazoa</taxon>
        <taxon>Ecdysozoa</taxon>
        <taxon>Nematoda</taxon>
        <taxon>Chromadorea</taxon>
        <taxon>Rhabditida</taxon>
        <taxon>Rhabditina</taxon>
        <taxon>Rhabditomorpha</taxon>
        <taxon>Rhabditoidea</taxon>
        <taxon>Rhabditidae</taxon>
        <taxon>Peloderinae</taxon>
        <taxon>Caenorhabditis</taxon>
    </lineage>
</organism>
<proteinExistence type="predicted"/>
<dbReference type="AlphaFoldDB" id="A0A6A5FVB2"/>
<name>A0A6A5FVB2_CAERE</name>
<dbReference type="KEGG" id="crq:GCK72_023027"/>
<reference evidence="1 2" key="1">
    <citation type="submission" date="2019-12" db="EMBL/GenBank/DDBJ databases">
        <title>Chromosome-level assembly of the Caenorhabditis remanei genome.</title>
        <authorList>
            <person name="Teterina A.A."/>
            <person name="Willis J.H."/>
            <person name="Phillips P.C."/>
        </authorList>
    </citation>
    <scope>NUCLEOTIDE SEQUENCE [LARGE SCALE GENOMIC DNA]</scope>
    <source>
        <strain evidence="1 2">PX506</strain>
        <tissue evidence="1">Whole organism</tissue>
    </source>
</reference>
<protein>
    <submittedName>
        <fullName evidence="1">Uncharacterized protein</fullName>
    </submittedName>
</protein>
<dbReference type="EMBL" id="WUAV01000006">
    <property type="protein sequence ID" value="KAF1746570.1"/>
    <property type="molecule type" value="Genomic_DNA"/>
</dbReference>
<gene>
    <name evidence="1" type="ORF">GCK72_023027</name>
</gene>
<dbReference type="GeneID" id="9808016"/>
<accession>A0A6A5FVB2</accession>
<comment type="caution">
    <text evidence="1">The sequence shown here is derived from an EMBL/GenBank/DDBJ whole genome shotgun (WGS) entry which is preliminary data.</text>
</comment>
<sequence length="587" mass="67469">MMAQSTLNHKSTQWKYIRITDMSVEKNEEAPNSLTDWVAHIRDGSLLYPSHRVVPKDFRKEYAYGYFLIDMDDVGGVTFLEKSSRNFSWTEEQVKKVSNLTSFTEMISSVSHGSFKKKMYLRVVPSIKSDEEPRVFIDELAEMVPILREQQGNPFENPMTPQLNIYRKLGFGDHIPEILRFGRSNITTHFSALKRILEEYDIDKTLLTLVDDPGFIIGTERSMRNGGSYYLLNKWSNPVISRSQATLMLVQSLVANVNWRRTPYSSKEEVVNEISDFALVTEGFFFDMSTVLRKIVDIKKNNGGLYKGIKKLNIIFPTMQPYHMEEIGKYKEMCKEYGITEKVLENDVIHVWVLRGLLMIGCIESVFTGECCLSLLKPLIADTVLDAMTSRFPNDYRDFICHNSDNNIPPCTVHFNRENGLVLGPRCPNCNKTRVEVLVAETAFNTKNAKCYSLLEEKEIAEKARNELKIKNFRKQANLRSSLRESMRKATVIQKELADLELSYGGTLPNDDLNKIISELQVEYFNQKETFDKLKSSLSRAKMEMMTPYEQVQYGKEFVNIHLRRMQTSIAQSQNARQSSATSTSTA</sequence>